<sequence>MENGWTRVHSDMEPIHAYHSIYVAYSLATEWLSQANYIFSCLNITSNRQHAVFVNSIRYDITSQPGDSFPQGFLFLCPATDLLLDHSTGLQHLDSVAYWSLDPAGIDRLSAEDANDLGFPAIEVNMEVLGQSWDGSIYDGLREFHQAKGFNPDNQDVARHLGHPLFEVSPDVPPGFSFVNEPDGGRESDDEDSVALSHGKVAQT</sequence>
<evidence type="ECO:0000256" key="1">
    <source>
        <dbReference type="SAM" id="MobiDB-lite"/>
    </source>
</evidence>
<keyword evidence="3" id="KW-1185">Reference proteome</keyword>
<protein>
    <submittedName>
        <fullName evidence="2">Uncharacterized protein</fullName>
    </submittedName>
</protein>
<dbReference type="EMBL" id="JARJCW010000006">
    <property type="protein sequence ID" value="KAJ7223347.1"/>
    <property type="molecule type" value="Genomic_DNA"/>
</dbReference>
<gene>
    <name evidence="2" type="ORF">GGX14DRAFT_427392</name>
</gene>
<evidence type="ECO:0000313" key="3">
    <source>
        <dbReference type="Proteomes" id="UP001219525"/>
    </source>
</evidence>
<proteinExistence type="predicted"/>
<dbReference type="Proteomes" id="UP001219525">
    <property type="component" value="Unassembled WGS sequence"/>
</dbReference>
<reference evidence="2" key="1">
    <citation type="submission" date="2023-03" db="EMBL/GenBank/DDBJ databases">
        <title>Massive genome expansion in bonnet fungi (Mycena s.s.) driven by repeated elements and novel gene families across ecological guilds.</title>
        <authorList>
            <consortium name="Lawrence Berkeley National Laboratory"/>
            <person name="Harder C.B."/>
            <person name="Miyauchi S."/>
            <person name="Viragh M."/>
            <person name="Kuo A."/>
            <person name="Thoen E."/>
            <person name="Andreopoulos B."/>
            <person name="Lu D."/>
            <person name="Skrede I."/>
            <person name="Drula E."/>
            <person name="Henrissat B."/>
            <person name="Morin E."/>
            <person name="Kohler A."/>
            <person name="Barry K."/>
            <person name="LaButti K."/>
            <person name="Morin E."/>
            <person name="Salamov A."/>
            <person name="Lipzen A."/>
            <person name="Mereny Z."/>
            <person name="Hegedus B."/>
            <person name="Baldrian P."/>
            <person name="Stursova M."/>
            <person name="Weitz H."/>
            <person name="Taylor A."/>
            <person name="Grigoriev I.V."/>
            <person name="Nagy L.G."/>
            <person name="Martin F."/>
            <person name="Kauserud H."/>
        </authorList>
    </citation>
    <scope>NUCLEOTIDE SEQUENCE</scope>
    <source>
        <strain evidence="2">9144</strain>
    </source>
</reference>
<feature type="region of interest" description="Disordered" evidence="1">
    <location>
        <begin position="172"/>
        <end position="204"/>
    </location>
</feature>
<dbReference type="AlphaFoldDB" id="A0AAD6YM30"/>
<accession>A0AAD6YM30</accession>
<organism evidence="2 3">
    <name type="scientific">Mycena pura</name>
    <dbReference type="NCBI Taxonomy" id="153505"/>
    <lineage>
        <taxon>Eukaryota</taxon>
        <taxon>Fungi</taxon>
        <taxon>Dikarya</taxon>
        <taxon>Basidiomycota</taxon>
        <taxon>Agaricomycotina</taxon>
        <taxon>Agaricomycetes</taxon>
        <taxon>Agaricomycetidae</taxon>
        <taxon>Agaricales</taxon>
        <taxon>Marasmiineae</taxon>
        <taxon>Mycenaceae</taxon>
        <taxon>Mycena</taxon>
    </lineage>
</organism>
<name>A0AAD6YM30_9AGAR</name>
<comment type="caution">
    <text evidence="2">The sequence shown here is derived from an EMBL/GenBank/DDBJ whole genome shotgun (WGS) entry which is preliminary data.</text>
</comment>
<evidence type="ECO:0000313" key="2">
    <source>
        <dbReference type="EMBL" id="KAJ7223347.1"/>
    </source>
</evidence>